<dbReference type="AlphaFoldDB" id="A0A285TWN9"/>
<proteinExistence type="predicted"/>
<dbReference type="InterPro" id="IPR003713">
    <property type="entry name" value="FliS"/>
</dbReference>
<dbReference type="Gene3D" id="1.20.120.340">
    <property type="entry name" value="Flagellar protein FliS"/>
    <property type="match status" value="1"/>
</dbReference>
<protein>
    <submittedName>
        <fullName evidence="1">Protein FliS</fullName>
    </submittedName>
</protein>
<sequence>MMNKHSQTTAQQAYRFAGASAQYNNALRTTSPVAMMVIAITRTRQHLRAAKQYREEKHFDLERQEKAIAVNRLRALQAVVAPKSAPELSRDLYAFYARMIKLLARNGRKTPLEERYEIVDRNLEALAKQWESLKSVNPQSVGPQQVRGTRHIVEQVL</sequence>
<dbReference type="EMBL" id="OBMM01000007">
    <property type="protein sequence ID" value="SOC29142.1"/>
    <property type="molecule type" value="Genomic_DNA"/>
</dbReference>
<name>A0A285TWN9_9PROT</name>
<dbReference type="Pfam" id="PF02561">
    <property type="entry name" value="FliS"/>
    <property type="match status" value="1"/>
</dbReference>
<evidence type="ECO:0000313" key="1">
    <source>
        <dbReference type="EMBL" id="SOC29142.1"/>
    </source>
</evidence>
<accession>A0A285TWN9</accession>
<organism evidence="1 2">
    <name type="scientific">Thalassospira xiamenensis</name>
    <dbReference type="NCBI Taxonomy" id="220697"/>
    <lineage>
        <taxon>Bacteria</taxon>
        <taxon>Pseudomonadati</taxon>
        <taxon>Pseudomonadota</taxon>
        <taxon>Alphaproteobacteria</taxon>
        <taxon>Rhodospirillales</taxon>
        <taxon>Thalassospiraceae</taxon>
        <taxon>Thalassospira</taxon>
    </lineage>
</organism>
<dbReference type="SUPFAM" id="SSF101116">
    <property type="entry name" value="Flagellar export chaperone FliS"/>
    <property type="match status" value="1"/>
</dbReference>
<dbReference type="Proteomes" id="UP000219068">
    <property type="component" value="Unassembled WGS sequence"/>
</dbReference>
<evidence type="ECO:0000313" key="2">
    <source>
        <dbReference type="Proteomes" id="UP000219068"/>
    </source>
</evidence>
<dbReference type="GO" id="GO:0044780">
    <property type="term" value="P:bacterial-type flagellum assembly"/>
    <property type="evidence" value="ECO:0007669"/>
    <property type="project" value="InterPro"/>
</dbReference>
<gene>
    <name evidence="1" type="ORF">SAMN05428964_10748</name>
</gene>
<reference evidence="1 2" key="1">
    <citation type="submission" date="2017-08" db="EMBL/GenBank/DDBJ databases">
        <authorList>
            <person name="de Groot N.N."/>
        </authorList>
    </citation>
    <scope>NUCLEOTIDE SEQUENCE [LARGE SCALE GENOMIC DNA]</scope>
    <source>
        <strain evidence="1 2">USBA 78</strain>
    </source>
</reference>
<dbReference type="InterPro" id="IPR036584">
    <property type="entry name" value="FliS_sf"/>
</dbReference>